<reference evidence="3" key="1">
    <citation type="submission" date="2017-06" db="EMBL/GenBank/DDBJ databases">
        <title>Genome analysis of Fimbriiglobus ruber SP5, the first member of the order Planctomycetales with confirmed chitinolytic capability.</title>
        <authorList>
            <person name="Ravin N.V."/>
            <person name="Rakitin A.L."/>
            <person name="Ivanova A.A."/>
            <person name="Beletsky A.V."/>
            <person name="Kulichevskaya I.S."/>
            <person name="Mardanov A.V."/>
            <person name="Dedysh S.N."/>
        </authorList>
    </citation>
    <scope>NUCLEOTIDE SEQUENCE [LARGE SCALE GENOMIC DNA]</scope>
    <source>
        <strain evidence="3">SP5</strain>
    </source>
</reference>
<protein>
    <submittedName>
        <fullName evidence="2">Uncharacterized protein</fullName>
    </submittedName>
</protein>
<gene>
    <name evidence="2" type="ORF">FRUB_09224</name>
</gene>
<dbReference type="EMBL" id="NIDE01000017">
    <property type="protein sequence ID" value="OWK36661.1"/>
    <property type="molecule type" value="Genomic_DNA"/>
</dbReference>
<evidence type="ECO:0000313" key="3">
    <source>
        <dbReference type="Proteomes" id="UP000214646"/>
    </source>
</evidence>
<dbReference type="AlphaFoldDB" id="A0A225D4Y9"/>
<feature type="compositionally biased region" description="Basic and acidic residues" evidence="1">
    <location>
        <begin position="23"/>
        <end position="45"/>
    </location>
</feature>
<dbReference type="Proteomes" id="UP000214646">
    <property type="component" value="Unassembled WGS sequence"/>
</dbReference>
<organism evidence="2 3">
    <name type="scientific">Fimbriiglobus ruber</name>
    <dbReference type="NCBI Taxonomy" id="1908690"/>
    <lineage>
        <taxon>Bacteria</taxon>
        <taxon>Pseudomonadati</taxon>
        <taxon>Planctomycetota</taxon>
        <taxon>Planctomycetia</taxon>
        <taxon>Gemmatales</taxon>
        <taxon>Gemmataceae</taxon>
        <taxon>Fimbriiglobus</taxon>
    </lineage>
</organism>
<comment type="caution">
    <text evidence="2">The sequence shown here is derived from an EMBL/GenBank/DDBJ whole genome shotgun (WGS) entry which is preliminary data.</text>
</comment>
<accession>A0A225D4Y9</accession>
<sequence>MTSWGSAPNPAEPAGGGGFGRRRTPEPRQGEDCDGRPEGDRPNDS</sequence>
<name>A0A225D4Y9_9BACT</name>
<feature type="region of interest" description="Disordered" evidence="1">
    <location>
        <begin position="1"/>
        <end position="45"/>
    </location>
</feature>
<evidence type="ECO:0000313" key="2">
    <source>
        <dbReference type="EMBL" id="OWK36661.1"/>
    </source>
</evidence>
<evidence type="ECO:0000256" key="1">
    <source>
        <dbReference type="SAM" id="MobiDB-lite"/>
    </source>
</evidence>
<keyword evidence="3" id="KW-1185">Reference proteome</keyword>
<proteinExistence type="predicted"/>